<evidence type="ECO:0000259" key="3">
    <source>
        <dbReference type="Pfam" id="PF02826"/>
    </source>
</evidence>
<dbReference type="SUPFAM" id="SSF52283">
    <property type="entry name" value="Formate/glycerate dehydrogenase catalytic domain-like"/>
    <property type="match status" value="1"/>
</dbReference>
<sequence length="339" mass="36970">MTAPTPVHYLSTLSFPDWWLDRLRARHPGLTVTQIHAESAADVPDEVWRRTEILHTGSVFPESAEAAPQLRWVQLDTSGADHLKGTSAWDLPVPLTSIGGISPVPMAEYVMMMLLGLAHRLPRAIDVQQGGAWPSLEERWNTLMPRRLRGATVGVIGYGRIGQEIGRLAGQFGMTVLGLKRGRGTRAGEFFGSTATDAAEAELYTPDALHAFLGRCDYLVVTCPLTEETRGMVDAAALDALKDGAMVINVSRGGIVDEDALRAGLRSGRVAGAALDVFDEEPLPDGHFWWREPGVLLTPHVAGFSPDYEEQTLELVGTNVERYLAGRELVNLVDRAHGY</sequence>
<gene>
    <name evidence="4" type="ORF">OG398_06450</name>
</gene>
<dbReference type="AlphaFoldDB" id="A0AAU2VKA7"/>
<protein>
    <submittedName>
        <fullName evidence="4">D-2-hydroxyacid dehydrogenase</fullName>
    </submittedName>
</protein>
<dbReference type="SUPFAM" id="SSF51735">
    <property type="entry name" value="NAD(P)-binding Rossmann-fold domains"/>
    <property type="match status" value="1"/>
</dbReference>
<evidence type="ECO:0000313" key="4">
    <source>
        <dbReference type="EMBL" id="WTW67933.1"/>
    </source>
</evidence>
<name>A0AAU2VKA7_9ACTN</name>
<evidence type="ECO:0000256" key="1">
    <source>
        <dbReference type="ARBA" id="ARBA00023002"/>
    </source>
</evidence>
<proteinExistence type="predicted"/>
<dbReference type="InterPro" id="IPR036291">
    <property type="entry name" value="NAD(P)-bd_dom_sf"/>
</dbReference>
<accession>A0AAU2VKA7</accession>
<dbReference type="EMBL" id="CP108313">
    <property type="protein sequence ID" value="WTW67933.1"/>
    <property type="molecule type" value="Genomic_DNA"/>
</dbReference>
<dbReference type="Pfam" id="PF02826">
    <property type="entry name" value="2-Hacid_dh_C"/>
    <property type="match status" value="1"/>
</dbReference>
<feature type="domain" description="D-isomer specific 2-hydroxyacid dehydrogenase NAD-binding" evidence="3">
    <location>
        <begin position="111"/>
        <end position="302"/>
    </location>
</feature>
<dbReference type="PROSITE" id="PS00671">
    <property type="entry name" value="D_2_HYDROXYACID_DH_3"/>
    <property type="match status" value="1"/>
</dbReference>
<evidence type="ECO:0000256" key="2">
    <source>
        <dbReference type="ARBA" id="ARBA00023027"/>
    </source>
</evidence>
<keyword evidence="1" id="KW-0560">Oxidoreductase</keyword>
<dbReference type="GO" id="GO:0016616">
    <property type="term" value="F:oxidoreductase activity, acting on the CH-OH group of donors, NAD or NADP as acceptor"/>
    <property type="evidence" value="ECO:0007669"/>
    <property type="project" value="UniProtKB-ARBA"/>
</dbReference>
<keyword evidence="2" id="KW-0520">NAD</keyword>
<dbReference type="CDD" id="cd05300">
    <property type="entry name" value="2-Hacid_dh_1"/>
    <property type="match status" value="1"/>
</dbReference>
<dbReference type="InterPro" id="IPR006140">
    <property type="entry name" value="D-isomer_DH_NAD-bd"/>
</dbReference>
<dbReference type="GO" id="GO:0051287">
    <property type="term" value="F:NAD binding"/>
    <property type="evidence" value="ECO:0007669"/>
    <property type="project" value="InterPro"/>
</dbReference>
<dbReference type="Gene3D" id="3.40.50.720">
    <property type="entry name" value="NAD(P)-binding Rossmann-like Domain"/>
    <property type="match status" value="2"/>
</dbReference>
<reference evidence="4" key="1">
    <citation type="submission" date="2022-10" db="EMBL/GenBank/DDBJ databases">
        <title>The complete genomes of actinobacterial strains from the NBC collection.</title>
        <authorList>
            <person name="Joergensen T.S."/>
            <person name="Alvarez Arevalo M."/>
            <person name="Sterndorff E.B."/>
            <person name="Faurdal D."/>
            <person name="Vuksanovic O."/>
            <person name="Mourched A.-S."/>
            <person name="Charusanti P."/>
            <person name="Shaw S."/>
            <person name="Blin K."/>
            <person name="Weber T."/>
        </authorList>
    </citation>
    <scope>NUCLEOTIDE SEQUENCE</scope>
    <source>
        <strain evidence="4">NBC_00008</strain>
    </source>
</reference>
<dbReference type="InterPro" id="IPR029753">
    <property type="entry name" value="D-isomer_DH_CS"/>
</dbReference>
<dbReference type="PANTHER" id="PTHR43333">
    <property type="entry name" value="2-HACID_DH_C DOMAIN-CONTAINING PROTEIN"/>
    <property type="match status" value="1"/>
</dbReference>
<dbReference type="PANTHER" id="PTHR43333:SF1">
    <property type="entry name" value="D-ISOMER SPECIFIC 2-HYDROXYACID DEHYDROGENASE NAD-BINDING DOMAIN-CONTAINING PROTEIN"/>
    <property type="match status" value="1"/>
</dbReference>
<organism evidence="4">
    <name type="scientific">Streptomyces sp. NBC_00008</name>
    <dbReference type="NCBI Taxonomy" id="2903610"/>
    <lineage>
        <taxon>Bacteria</taxon>
        <taxon>Bacillati</taxon>
        <taxon>Actinomycetota</taxon>
        <taxon>Actinomycetes</taxon>
        <taxon>Kitasatosporales</taxon>
        <taxon>Streptomycetaceae</taxon>
        <taxon>Streptomyces</taxon>
    </lineage>
</organism>